<dbReference type="RefSeq" id="XP_042995535.1">
    <property type="nucleotide sequence ID" value="XM_043139601.1"/>
</dbReference>
<keyword evidence="5" id="KW-0966">Cell projection</keyword>
<proteinExistence type="predicted"/>
<dbReference type="Pfam" id="PF13516">
    <property type="entry name" value="LRR_6"/>
    <property type="match status" value="1"/>
</dbReference>
<dbReference type="OrthoDB" id="5273213at2759"/>
<dbReference type="Gene3D" id="3.80.10.10">
    <property type="entry name" value="Ribonuclease Inhibitor"/>
    <property type="match status" value="2"/>
</dbReference>
<dbReference type="KEGG" id="uvi:66062881"/>
<dbReference type="InterPro" id="IPR036859">
    <property type="entry name" value="CAP-Gly_dom_sf"/>
</dbReference>
<dbReference type="SMART" id="SM01052">
    <property type="entry name" value="CAP_GLY"/>
    <property type="match status" value="1"/>
</dbReference>
<gene>
    <name evidence="8" type="ORF">UV8b_02103</name>
</gene>
<evidence type="ECO:0000256" key="5">
    <source>
        <dbReference type="ARBA" id="ARBA00023273"/>
    </source>
</evidence>
<keyword evidence="3" id="KW-0677">Repeat</keyword>
<dbReference type="EMBL" id="CP072754">
    <property type="protein sequence ID" value="QUC17862.1"/>
    <property type="molecule type" value="Genomic_DNA"/>
</dbReference>
<dbReference type="PROSITE" id="PS00845">
    <property type="entry name" value="CAP_GLY_1"/>
    <property type="match status" value="1"/>
</dbReference>
<dbReference type="InterPro" id="IPR000938">
    <property type="entry name" value="CAP-Gly_domain"/>
</dbReference>
<accession>A0A8E5HM57</accession>
<reference evidence="8" key="1">
    <citation type="submission" date="2020-03" db="EMBL/GenBank/DDBJ databases">
        <title>A mixture of massive structural variations and highly conserved coding sequences in Ustilaginoidea virens genome.</title>
        <authorList>
            <person name="Zhang K."/>
            <person name="Zhao Z."/>
            <person name="Zhang Z."/>
            <person name="Li Y."/>
            <person name="Hsiang T."/>
            <person name="Sun W."/>
        </authorList>
    </citation>
    <scope>NUCLEOTIDE SEQUENCE</scope>
    <source>
        <strain evidence="8">UV-8b</strain>
    </source>
</reference>
<evidence type="ECO:0000256" key="2">
    <source>
        <dbReference type="ARBA" id="ARBA00022614"/>
    </source>
</evidence>
<dbReference type="AlphaFoldDB" id="A0A8E5HM57"/>
<feature type="domain" description="CAP-Gly" evidence="7">
    <location>
        <begin position="24"/>
        <end position="70"/>
    </location>
</feature>
<evidence type="ECO:0000256" key="3">
    <source>
        <dbReference type="ARBA" id="ARBA00022737"/>
    </source>
</evidence>
<dbReference type="SUPFAM" id="SSF52058">
    <property type="entry name" value="L domain-like"/>
    <property type="match status" value="1"/>
</dbReference>
<evidence type="ECO:0000256" key="4">
    <source>
        <dbReference type="ARBA" id="ARBA00023069"/>
    </source>
</evidence>
<feature type="compositionally biased region" description="Acidic residues" evidence="6">
    <location>
        <begin position="512"/>
        <end position="521"/>
    </location>
</feature>
<evidence type="ECO:0000259" key="7">
    <source>
        <dbReference type="PROSITE" id="PS50245"/>
    </source>
</evidence>
<dbReference type="GeneID" id="66062881"/>
<keyword evidence="4" id="KW-0969">Cilium</keyword>
<feature type="region of interest" description="Disordered" evidence="6">
    <location>
        <begin position="508"/>
        <end position="552"/>
    </location>
</feature>
<dbReference type="InterPro" id="IPR050576">
    <property type="entry name" value="Cilia_flagella_integrity"/>
</dbReference>
<dbReference type="SUPFAM" id="SSF74924">
    <property type="entry name" value="Cap-Gly domain"/>
    <property type="match status" value="1"/>
</dbReference>
<dbReference type="Proteomes" id="UP000027002">
    <property type="component" value="Chromosome 2"/>
</dbReference>
<dbReference type="InterPro" id="IPR032675">
    <property type="entry name" value="LRR_dom_sf"/>
</dbReference>
<dbReference type="InterPro" id="IPR001611">
    <property type="entry name" value="Leu-rich_rpt"/>
</dbReference>
<comment type="subcellular location">
    <subcellularLocation>
        <location evidence="1">Cell projection</location>
        <location evidence="1">Cilium</location>
    </subcellularLocation>
</comment>
<dbReference type="Pfam" id="PF01302">
    <property type="entry name" value="CAP_GLY"/>
    <property type="match status" value="1"/>
</dbReference>
<dbReference type="Gene3D" id="2.30.30.190">
    <property type="entry name" value="CAP Gly-rich-like domain"/>
    <property type="match status" value="1"/>
</dbReference>
<evidence type="ECO:0000256" key="6">
    <source>
        <dbReference type="SAM" id="MobiDB-lite"/>
    </source>
</evidence>
<organism evidence="8 9">
    <name type="scientific">Ustilaginoidea virens</name>
    <name type="common">Rice false smut fungus</name>
    <name type="synonym">Villosiclava virens</name>
    <dbReference type="NCBI Taxonomy" id="1159556"/>
    <lineage>
        <taxon>Eukaryota</taxon>
        <taxon>Fungi</taxon>
        <taxon>Dikarya</taxon>
        <taxon>Ascomycota</taxon>
        <taxon>Pezizomycotina</taxon>
        <taxon>Sordariomycetes</taxon>
        <taxon>Hypocreomycetidae</taxon>
        <taxon>Hypocreales</taxon>
        <taxon>Clavicipitaceae</taxon>
        <taxon>Ustilaginoidea</taxon>
    </lineage>
</organism>
<evidence type="ECO:0000313" key="8">
    <source>
        <dbReference type="EMBL" id="QUC17862.1"/>
    </source>
</evidence>
<dbReference type="PROSITE" id="PS50245">
    <property type="entry name" value="CAP_GLY_2"/>
    <property type="match status" value="1"/>
</dbReference>
<feature type="compositionally biased region" description="Basic and acidic residues" evidence="6">
    <location>
        <begin position="537"/>
        <end position="552"/>
    </location>
</feature>
<keyword evidence="9" id="KW-1185">Reference proteome</keyword>
<protein>
    <recommendedName>
        <fullName evidence="7">CAP-Gly domain-containing protein</fullName>
    </recommendedName>
</protein>
<dbReference type="PANTHER" id="PTHR45973">
    <property type="entry name" value="PROTEIN PHOSPHATASE 1 REGULATORY SUBUNIT SDS22-RELATED"/>
    <property type="match status" value="1"/>
</dbReference>
<dbReference type="PROSITE" id="PS51450">
    <property type="entry name" value="LRR"/>
    <property type="match status" value="1"/>
</dbReference>
<evidence type="ECO:0000256" key="1">
    <source>
        <dbReference type="ARBA" id="ARBA00004138"/>
    </source>
</evidence>
<sequence length="579" mass="63865">MTEAFHVGQRVSYEGAACTVRFIGEVAGTSGSWLGVEWDDSTRGKHDGSHKGVRYFACLSRSSTAASFVRPSRPRDASQGFLSALREKYLSGASRVQDGAAPESQIRISGSKVAEEVGFDKIWTKLSRIADLRIVILDGMRISVAKQHARESIADTCPSIVHVDLSRNLFETIDPVVRICAELRQLRKLSLNGNRFRDVLLDCLVEGVSDAFRGVAELSLEETLLSWEELCAVAVRCPSLAALNVGSNQLAHISNVNYCHLSSHLTSINLEFNDFVALSDLESLASLTSLRNLHLKGNNIASASRSGASGPVFAPSLQYLDLSYNNISGWYFVDALPIHFPGLSALRLSHNPVYDAKDDGKKASSSEESHMFTIGRLANLKSLNFAAVKPADRTNAEMFYLSRIARQLATVPEGAEHDILAQHPRYRTLCDLYGKPDVVRRTEINPSYLEARLITVSFHYSGGPSKKTLKIPKSFDVYAIKGIAGNLFKLPPLKVRLIWETDEWDPVAGYDDHDEESGDEEGQGKDGEPADSQGQTRTEDRDGESGRWIKREVELKDGPKQLGYCVDGLDVSIRIEMRC</sequence>
<name>A0A8E5HM57_USTVR</name>
<keyword evidence="2" id="KW-0433">Leucine-rich repeat</keyword>
<dbReference type="PANTHER" id="PTHR45973:SF9">
    <property type="entry name" value="LEUCINE-RICH REPEAT-CONTAINING PROTEIN 46"/>
    <property type="match status" value="1"/>
</dbReference>
<evidence type="ECO:0000313" key="9">
    <source>
        <dbReference type="Proteomes" id="UP000027002"/>
    </source>
</evidence>